<dbReference type="SUPFAM" id="SSF48452">
    <property type="entry name" value="TPR-like"/>
    <property type="match status" value="1"/>
</dbReference>
<feature type="repeat" description="TPR" evidence="2">
    <location>
        <begin position="26"/>
        <end position="59"/>
    </location>
</feature>
<gene>
    <name evidence="3" type="ORF">IAD26_03140</name>
</gene>
<dbReference type="AlphaFoldDB" id="A0A9D1MYZ7"/>
<dbReference type="Gene3D" id="1.25.40.10">
    <property type="entry name" value="Tetratricopeptide repeat domain"/>
    <property type="match status" value="1"/>
</dbReference>
<dbReference type="InterPro" id="IPR011990">
    <property type="entry name" value="TPR-like_helical_dom_sf"/>
</dbReference>
<keyword evidence="2" id="KW-0802">TPR repeat</keyword>
<dbReference type="SMART" id="SM00028">
    <property type="entry name" value="TPR"/>
    <property type="match status" value="3"/>
</dbReference>
<protein>
    <submittedName>
        <fullName evidence="3">Tetratricopeptide repeat protein</fullName>
    </submittedName>
</protein>
<proteinExistence type="predicted"/>
<evidence type="ECO:0000313" key="4">
    <source>
        <dbReference type="Proteomes" id="UP000886748"/>
    </source>
</evidence>
<sequence length="333" mass="37728">MISLISNSNIYNQPSFGAKLSVVLSSNPLKMKADEFLKNGNFDKAIEYYKAVLAQSPDDSEVNLSLAKTYTYNNQYKQAIPHLENYLKARPDDIENITLLGECCKKSGMFSKSIEHFNKALAIEPSYDYARRNLLDAQNLQLACYDPQKAKQERYNTAIKNLTEAVKIAKQNLPKGYTDNMKDIVVSFDKTSKMGGRANIAQYEHSKRKVSVTDEYTYADPQLTGAYVIHEFVHGKDNDPYTSIREEQDAYRVQAKYWVDNVKNIYDPEMDYVADLYKQSAKALDDRVAEIYRLRDPGIPETSYNHPPTKGKAAAFSLSASAGKPLKAYEIIV</sequence>
<keyword evidence="1" id="KW-0677">Repeat</keyword>
<reference evidence="3" key="1">
    <citation type="submission" date="2020-10" db="EMBL/GenBank/DDBJ databases">
        <authorList>
            <person name="Gilroy R."/>
        </authorList>
    </citation>
    <scope>NUCLEOTIDE SEQUENCE</scope>
    <source>
        <strain evidence="3">CHK154-7741</strain>
    </source>
</reference>
<dbReference type="Proteomes" id="UP000886748">
    <property type="component" value="Unassembled WGS sequence"/>
</dbReference>
<evidence type="ECO:0000256" key="1">
    <source>
        <dbReference type="ARBA" id="ARBA00022737"/>
    </source>
</evidence>
<comment type="caution">
    <text evidence="3">The sequence shown here is derived from an EMBL/GenBank/DDBJ whole genome shotgun (WGS) entry which is preliminary data.</text>
</comment>
<name>A0A9D1MYZ7_9CLOT</name>
<feature type="repeat" description="TPR" evidence="2">
    <location>
        <begin position="60"/>
        <end position="93"/>
    </location>
</feature>
<evidence type="ECO:0000313" key="3">
    <source>
        <dbReference type="EMBL" id="HIU92113.1"/>
    </source>
</evidence>
<dbReference type="PANTHER" id="PTHR45188">
    <property type="entry name" value="DNAJ PROTEIN P58IPK HOMOLOG"/>
    <property type="match status" value="1"/>
</dbReference>
<dbReference type="Pfam" id="PF14559">
    <property type="entry name" value="TPR_19"/>
    <property type="match status" value="1"/>
</dbReference>
<organism evidence="3 4">
    <name type="scientific">Candidatus Limenecus avicola</name>
    <dbReference type="NCBI Taxonomy" id="2840847"/>
    <lineage>
        <taxon>Bacteria</taxon>
        <taxon>Bacillati</taxon>
        <taxon>Bacillota</taxon>
        <taxon>Clostridia</taxon>
        <taxon>Eubacteriales</taxon>
        <taxon>Clostridiaceae</taxon>
        <taxon>Clostridiaceae incertae sedis</taxon>
        <taxon>Candidatus Limenecus</taxon>
    </lineage>
</organism>
<evidence type="ECO:0000256" key="2">
    <source>
        <dbReference type="PROSITE-ProRule" id="PRU00339"/>
    </source>
</evidence>
<reference evidence="3" key="2">
    <citation type="journal article" date="2021" name="PeerJ">
        <title>Extensive microbial diversity within the chicken gut microbiome revealed by metagenomics and culture.</title>
        <authorList>
            <person name="Gilroy R."/>
            <person name="Ravi A."/>
            <person name="Getino M."/>
            <person name="Pursley I."/>
            <person name="Horton D.L."/>
            <person name="Alikhan N.F."/>
            <person name="Baker D."/>
            <person name="Gharbi K."/>
            <person name="Hall N."/>
            <person name="Watson M."/>
            <person name="Adriaenssens E.M."/>
            <person name="Foster-Nyarko E."/>
            <person name="Jarju S."/>
            <person name="Secka A."/>
            <person name="Antonio M."/>
            <person name="Oren A."/>
            <person name="Chaudhuri R.R."/>
            <person name="La Ragione R."/>
            <person name="Hildebrand F."/>
            <person name="Pallen M.J."/>
        </authorList>
    </citation>
    <scope>NUCLEOTIDE SEQUENCE</scope>
    <source>
        <strain evidence="3">CHK154-7741</strain>
    </source>
</reference>
<dbReference type="PANTHER" id="PTHR45188:SF2">
    <property type="entry name" value="DNAJ HOMOLOG SUBFAMILY C MEMBER 7"/>
    <property type="match status" value="1"/>
</dbReference>
<accession>A0A9D1MYZ7</accession>
<dbReference type="Pfam" id="PF13181">
    <property type="entry name" value="TPR_8"/>
    <property type="match status" value="1"/>
</dbReference>
<feature type="repeat" description="TPR" evidence="2">
    <location>
        <begin position="94"/>
        <end position="127"/>
    </location>
</feature>
<dbReference type="InterPro" id="IPR019734">
    <property type="entry name" value="TPR_rpt"/>
</dbReference>
<dbReference type="EMBL" id="DVOD01000021">
    <property type="protein sequence ID" value="HIU92113.1"/>
    <property type="molecule type" value="Genomic_DNA"/>
</dbReference>
<dbReference type="PROSITE" id="PS50005">
    <property type="entry name" value="TPR"/>
    <property type="match status" value="3"/>
</dbReference>